<organism evidence="6 7">
    <name type="scientific">Strix occidentalis caurina</name>
    <name type="common">northern spotted owl</name>
    <dbReference type="NCBI Taxonomy" id="311401"/>
    <lineage>
        <taxon>Eukaryota</taxon>
        <taxon>Metazoa</taxon>
        <taxon>Chordata</taxon>
        <taxon>Craniata</taxon>
        <taxon>Vertebrata</taxon>
        <taxon>Euteleostomi</taxon>
        <taxon>Archelosauria</taxon>
        <taxon>Archosauria</taxon>
        <taxon>Dinosauria</taxon>
        <taxon>Saurischia</taxon>
        <taxon>Theropoda</taxon>
        <taxon>Coelurosauria</taxon>
        <taxon>Aves</taxon>
        <taxon>Neognathae</taxon>
        <taxon>Neoaves</taxon>
        <taxon>Telluraves</taxon>
        <taxon>Strigiformes</taxon>
        <taxon>Strigidae</taxon>
        <taxon>Strix</taxon>
    </lineage>
</organism>
<dbReference type="Gene3D" id="6.10.250.3420">
    <property type="match status" value="1"/>
</dbReference>
<evidence type="ECO:0000313" key="6">
    <source>
        <dbReference type="Ensembl" id="ENSSOCP00000009610.1"/>
    </source>
</evidence>
<feature type="compositionally biased region" description="Acidic residues" evidence="4">
    <location>
        <begin position="68"/>
        <end position="94"/>
    </location>
</feature>
<dbReference type="GO" id="GO:0046983">
    <property type="term" value="F:protein dimerization activity"/>
    <property type="evidence" value="ECO:0007669"/>
    <property type="project" value="InterPro"/>
</dbReference>
<feature type="region of interest" description="Disordered" evidence="4">
    <location>
        <begin position="38"/>
        <end position="94"/>
    </location>
</feature>
<evidence type="ECO:0000256" key="2">
    <source>
        <dbReference type="ARBA" id="ARBA00022737"/>
    </source>
</evidence>
<dbReference type="PANTHER" id="PTHR45883:SF2">
    <property type="entry name" value="HSC70-INTERACTING PROTEIN"/>
    <property type="match status" value="1"/>
</dbReference>
<feature type="domain" description="Hsp70-interacting protein N-terminal" evidence="5">
    <location>
        <begin position="2"/>
        <end position="43"/>
    </location>
</feature>
<dbReference type="FunFam" id="6.10.250.3420:FF:000001">
    <property type="entry name" value="Hsc70-interacting protein-like protein"/>
    <property type="match status" value="1"/>
</dbReference>
<comment type="similarity">
    <text evidence="1">Belongs to the FAM10 family.</text>
</comment>
<sequence>MDSRKLSELRAFVRLCKQNPGLLHSEELAFLREWVESMGGTIPPAPANASTEETTEEQPEEPVKSPEPESEESDLEIDNEGVIEPDNDEPQEMGDENVEVTEEMMDQANEKKIEAINALSEGDKLFFAAYSRTLGTVFPM</sequence>
<dbReference type="CDD" id="cd14438">
    <property type="entry name" value="Hip_N"/>
    <property type="match status" value="1"/>
</dbReference>
<dbReference type="Proteomes" id="UP000694551">
    <property type="component" value="Unplaced"/>
</dbReference>
<accession>A0A8D0F4D8</accession>
<evidence type="ECO:0000259" key="5">
    <source>
        <dbReference type="Pfam" id="PF18253"/>
    </source>
</evidence>
<dbReference type="InterPro" id="IPR034649">
    <property type="entry name" value="Hip_N"/>
</dbReference>
<name>A0A8D0F4D8_STROC</name>
<keyword evidence="3" id="KW-0802">TPR repeat</keyword>
<reference evidence="6" key="2">
    <citation type="submission" date="2025-09" db="UniProtKB">
        <authorList>
            <consortium name="Ensembl"/>
        </authorList>
    </citation>
    <scope>IDENTIFICATION</scope>
</reference>
<dbReference type="GO" id="GO:0030544">
    <property type="term" value="F:Hsp70 protein binding"/>
    <property type="evidence" value="ECO:0007669"/>
    <property type="project" value="TreeGrafter"/>
</dbReference>
<keyword evidence="2" id="KW-0677">Repeat</keyword>
<evidence type="ECO:0000256" key="4">
    <source>
        <dbReference type="SAM" id="MobiDB-lite"/>
    </source>
</evidence>
<dbReference type="Ensembl" id="ENSSOCT00000009856.1">
    <property type="protein sequence ID" value="ENSSOCP00000009610.1"/>
    <property type="gene ID" value="ENSSOCG00000007317.1"/>
</dbReference>
<reference evidence="6" key="1">
    <citation type="submission" date="2025-08" db="UniProtKB">
        <authorList>
            <consortium name="Ensembl"/>
        </authorList>
    </citation>
    <scope>IDENTIFICATION</scope>
</reference>
<dbReference type="AlphaFoldDB" id="A0A8D0F4D8"/>
<evidence type="ECO:0000256" key="3">
    <source>
        <dbReference type="ARBA" id="ARBA00022803"/>
    </source>
</evidence>
<dbReference type="PANTHER" id="PTHR45883">
    <property type="entry name" value="HSC70-INTERACTING PROTEIN"/>
    <property type="match status" value="1"/>
</dbReference>
<dbReference type="Gene3D" id="1.25.40.10">
    <property type="entry name" value="Tetratricopeptide repeat domain"/>
    <property type="match status" value="1"/>
</dbReference>
<proteinExistence type="inferred from homology"/>
<evidence type="ECO:0000256" key="1">
    <source>
        <dbReference type="ARBA" id="ARBA00009015"/>
    </source>
</evidence>
<dbReference type="Pfam" id="PF18253">
    <property type="entry name" value="HipN"/>
    <property type="match status" value="1"/>
</dbReference>
<protein>
    <recommendedName>
        <fullName evidence="5">Hsp70-interacting protein N-terminal domain-containing protein</fullName>
    </recommendedName>
</protein>
<keyword evidence="7" id="KW-1185">Reference proteome</keyword>
<dbReference type="InterPro" id="IPR011990">
    <property type="entry name" value="TPR-like_helical_dom_sf"/>
</dbReference>
<evidence type="ECO:0000313" key="7">
    <source>
        <dbReference type="Proteomes" id="UP000694551"/>
    </source>
</evidence>